<feature type="chain" id="PRO_5035166989" evidence="1">
    <location>
        <begin position="20"/>
        <end position="79"/>
    </location>
</feature>
<evidence type="ECO:0000313" key="3">
    <source>
        <dbReference type="Proteomes" id="UP000729913"/>
    </source>
</evidence>
<keyword evidence="3" id="KW-1185">Reference proteome</keyword>
<proteinExistence type="predicted"/>
<dbReference type="AlphaFoldDB" id="A0A8J5R119"/>
<organism evidence="2 3">
    <name type="scientific">Cotesia typhae</name>
    <dbReference type="NCBI Taxonomy" id="2053667"/>
    <lineage>
        <taxon>Eukaryota</taxon>
        <taxon>Metazoa</taxon>
        <taxon>Ecdysozoa</taxon>
        <taxon>Arthropoda</taxon>
        <taxon>Hexapoda</taxon>
        <taxon>Insecta</taxon>
        <taxon>Pterygota</taxon>
        <taxon>Neoptera</taxon>
        <taxon>Endopterygota</taxon>
        <taxon>Hymenoptera</taxon>
        <taxon>Apocrita</taxon>
        <taxon>Ichneumonoidea</taxon>
        <taxon>Braconidae</taxon>
        <taxon>Microgastrinae</taxon>
        <taxon>Cotesia</taxon>
    </lineage>
</organism>
<name>A0A8J5R119_9HYME</name>
<dbReference type="Proteomes" id="UP000729913">
    <property type="component" value="Unassembled WGS sequence"/>
</dbReference>
<keyword evidence="1" id="KW-0732">Signal</keyword>
<accession>A0A8J5R119</accession>
<feature type="signal peptide" evidence="1">
    <location>
        <begin position="1"/>
        <end position="19"/>
    </location>
</feature>
<dbReference type="EMBL" id="JAAOIC020000041">
    <property type="protein sequence ID" value="KAG8038740.1"/>
    <property type="molecule type" value="Genomic_DNA"/>
</dbReference>
<protein>
    <submittedName>
        <fullName evidence="2">Uncharacterized protein</fullName>
    </submittedName>
</protein>
<dbReference type="OrthoDB" id="10537111at2759"/>
<sequence length="79" mass="8281">MTLKLSLLAAILSVGFVSGQDSTAQFKMNTVTVKTVAGLPDGNVVADVTIYEPGKDPYVTIHVEGTLSHSLPGVPRLGR</sequence>
<reference evidence="2" key="1">
    <citation type="submission" date="2020-03" db="EMBL/GenBank/DDBJ databases">
        <authorList>
            <person name="Chebbi M.A."/>
            <person name="Drezen J.M."/>
        </authorList>
    </citation>
    <scope>NUCLEOTIDE SEQUENCE</scope>
    <source>
        <tissue evidence="2">Whole body</tissue>
    </source>
</reference>
<reference evidence="2" key="2">
    <citation type="submission" date="2021-04" db="EMBL/GenBank/DDBJ databases">
        <title>Genome-wide patterns of bracovirus chromosomal integration into multiple host tissues during parasitism.</title>
        <authorList>
            <person name="Chebbi M.A.C."/>
        </authorList>
    </citation>
    <scope>NUCLEOTIDE SEQUENCE</scope>
    <source>
        <tissue evidence="2">Whole body</tissue>
    </source>
</reference>
<evidence type="ECO:0000256" key="1">
    <source>
        <dbReference type="SAM" id="SignalP"/>
    </source>
</evidence>
<comment type="caution">
    <text evidence="2">The sequence shown here is derived from an EMBL/GenBank/DDBJ whole genome shotgun (WGS) entry which is preliminary data.</text>
</comment>
<evidence type="ECO:0000313" key="2">
    <source>
        <dbReference type="EMBL" id="KAG8038740.1"/>
    </source>
</evidence>
<gene>
    <name evidence="2" type="ORF">G9C98_000295</name>
</gene>